<dbReference type="Proteomes" id="UP000799423">
    <property type="component" value="Unassembled WGS sequence"/>
</dbReference>
<keyword evidence="2" id="KW-0732">Signal</keyword>
<feature type="region of interest" description="Disordered" evidence="1">
    <location>
        <begin position="284"/>
        <end position="380"/>
    </location>
</feature>
<feature type="compositionally biased region" description="Pro residues" evidence="1">
    <location>
        <begin position="583"/>
        <end position="597"/>
    </location>
</feature>
<evidence type="ECO:0008006" key="5">
    <source>
        <dbReference type="Google" id="ProtNLM"/>
    </source>
</evidence>
<protein>
    <recommendedName>
        <fullName evidence="5">Fungal N-terminal domain-containing protein</fullName>
    </recommendedName>
</protein>
<dbReference type="OrthoDB" id="5431013at2759"/>
<name>A0A6A7BHN8_9PLEO</name>
<evidence type="ECO:0000256" key="2">
    <source>
        <dbReference type="SAM" id="SignalP"/>
    </source>
</evidence>
<feature type="signal peptide" evidence="2">
    <location>
        <begin position="1"/>
        <end position="19"/>
    </location>
</feature>
<proteinExistence type="predicted"/>
<reference evidence="3" key="1">
    <citation type="submission" date="2020-01" db="EMBL/GenBank/DDBJ databases">
        <authorList>
            <consortium name="DOE Joint Genome Institute"/>
            <person name="Haridas S."/>
            <person name="Albert R."/>
            <person name="Binder M."/>
            <person name="Bloem J."/>
            <person name="Labutti K."/>
            <person name="Salamov A."/>
            <person name="Andreopoulos B."/>
            <person name="Baker S.E."/>
            <person name="Barry K."/>
            <person name="Bills G."/>
            <person name="Bluhm B.H."/>
            <person name="Cannon C."/>
            <person name="Castanera R."/>
            <person name="Culley D.E."/>
            <person name="Daum C."/>
            <person name="Ezra D."/>
            <person name="Gonzalez J.B."/>
            <person name="Henrissat B."/>
            <person name="Kuo A."/>
            <person name="Liang C."/>
            <person name="Lipzen A."/>
            <person name="Lutzoni F."/>
            <person name="Magnuson J."/>
            <person name="Mondo S."/>
            <person name="Nolan M."/>
            <person name="Ohm R."/>
            <person name="Pangilinan J."/>
            <person name="Park H.-J."/>
            <person name="Ramirez L."/>
            <person name="Alfaro M."/>
            <person name="Sun H."/>
            <person name="Tritt A."/>
            <person name="Yoshinaga Y."/>
            <person name="Zwiers L.-H."/>
            <person name="Turgeon B.G."/>
            <person name="Goodwin S.B."/>
            <person name="Spatafora J.W."/>
            <person name="Crous P.W."/>
            <person name="Grigoriev I.V."/>
        </authorList>
    </citation>
    <scope>NUCLEOTIDE SEQUENCE</scope>
    <source>
        <strain evidence="3">IPT5</strain>
    </source>
</reference>
<evidence type="ECO:0000313" key="4">
    <source>
        <dbReference type="Proteomes" id="UP000799423"/>
    </source>
</evidence>
<feature type="compositionally biased region" description="Pro residues" evidence="1">
    <location>
        <begin position="621"/>
        <end position="630"/>
    </location>
</feature>
<dbReference type="AlphaFoldDB" id="A0A6A7BHN8"/>
<feature type="compositionally biased region" description="Low complexity" evidence="1">
    <location>
        <begin position="364"/>
        <end position="380"/>
    </location>
</feature>
<sequence length="766" mass="85022">MMAVLAAILPVVARSSSLAIEVYRVAASLQEAARDLVKVAQVINQFASNLKQIGTIIKEDDRLPSHESIEVLEDVTDQAQNVLDRIESAAAAVDAEQEDARYATSSSNRDHRQSRSTAGVRLSYLSAHLEALCATLSVQLQTLFTAQSIMWSKLRPTISPQQANRAVANERLQLQALIIEQQILILTAAKLCEESTSRSNGKLLMEADSSQSLVASESRNMPGPAQLYRYQDRYIATLDMSSSNEAGWLPAVSGIASSQSERLLERWTSLPQFDDRVLKAEREAQKQKLQDKQATVESDSEDEDGPVATLAGDGARRRRSGSVQPLFTDVDAKTPVSGKNYGSTAPLSPVESPRDLRDSLKSATDQSTTSSPRSSIGSLPVEAAAAVEAKEEDDDVDLEIPWTLCARKFYWEFVDAKQVGSNTDQPPSLAFLERNSWTEILASWVCKEAIKEAGYRYTPVQKDRKDGRRTKFETLFLIEKPLQFDQVKHLVERTVEIYRRDAPPTPPVAQVRRSSFNRPPPPKMNGIDRDRTPIPRNTHPPLDRSNTAFLAPLPGLPPLTRSTSTPGPGFPPPPPRSSNLQIPIPPGPYNPQLPPRPRSPHLPGYPTQPQPQPQQQSYTPQPQPQPPYPSSPSQYSYPPHHPPYLTPTSTSIPQAPLRQNQPQPQNPNHLHLHPHPHPPPRSTYDDTTTSESDCDRDRDRNKDRDGHRERERARQRRGASKDRRGYAYGEYREERERRKRGRTSKAAGALLGVGGLTALLDGLGGL</sequence>
<feature type="chain" id="PRO_5025682764" description="Fungal N-terminal domain-containing protein" evidence="2">
    <location>
        <begin position="20"/>
        <end position="766"/>
    </location>
</feature>
<keyword evidence="4" id="KW-1185">Reference proteome</keyword>
<evidence type="ECO:0000256" key="1">
    <source>
        <dbReference type="SAM" id="MobiDB-lite"/>
    </source>
</evidence>
<feature type="compositionally biased region" description="Basic and acidic residues" evidence="1">
    <location>
        <begin position="693"/>
        <end position="712"/>
    </location>
</feature>
<feature type="compositionally biased region" description="Basic and acidic residues" evidence="1">
    <location>
        <begin position="719"/>
        <end position="736"/>
    </location>
</feature>
<feature type="compositionally biased region" description="Low complexity" evidence="1">
    <location>
        <begin position="550"/>
        <end position="567"/>
    </location>
</feature>
<feature type="compositionally biased region" description="Low complexity" evidence="1">
    <location>
        <begin position="646"/>
        <end position="669"/>
    </location>
</feature>
<evidence type="ECO:0000313" key="3">
    <source>
        <dbReference type="EMBL" id="KAF2854903.1"/>
    </source>
</evidence>
<feature type="region of interest" description="Disordered" evidence="1">
    <location>
        <begin position="501"/>
        <end position="746"/>
    </location>
</feature>
<organism evidence="3 4">
    <name type="scientific">Plenodomus tracheiphilus IPT5</name>
    <dbReference type="NCBI Taxonomy" id="1408161"/>
    <lineage>
        <taxon>Eukaryota</taxon>
        <taxon>Fungi</taxon>
        <taxon>Dikarya</taxon>
        <taxon>Ascomycota</taxon>
        <taxon>Pezizomycotina</taxon>
        <taxon>Dothideomycetes</taxon>
        <taxon>Pleosporomycetidae</taxon>
        <taxon>Pleosporales</taxon>
        <taxon>Pleosporineae</taxon>
        <taxon>Leptosphaeriaceae</taxon>
        <taxon>Plenodomus</taxon>
    </lineage>
</organism>
<dbReference type="EMBL" id="MU006292">
    <property type="protein sequence ID" value="KAF2854903.1"/>
    <property type="molecule type" value="Genomic_DNA"/>
</dbReference>
<accession>A0A6A7BHN8</accession>
<gene>
    <name evidence="3" type="ORF">T440DRAFT_442361</name>
</gene>